<dbReference type="FunFam" id="1.20.1280.50:FF:000005">
    <property type="entry name" value="F-box/LRR-repeat protein 3 isoform X1"/>
    <property type="match status" value="1"/>
</dbReference>
<dbReference type="SMART" id="SM00256">
    <property type="entry name" value="FBOX"/>
    <property type="match status" value="1"/>
</dbReference>
<feature type="domain" description="F-box" evidence="1">
    <location>
        <begin position="9"/>
        <end position="55"/>
    </location>
</feature>
<proteinExistence type="predicted"/>
<accession>A0A0C9R9U1</accession>
<sequence length="452" mass="52113">MSNMAHDGASCWDSLPSVIMLEIFSYLKHKDRINASGVCKNWRQALFHPSFWKDITFIYEDSMSIPWARHLADCFALSVQNATIRCQTPHWSPELESLLRNFQDNRNLKKLIIEPTSSTFEWTTNLNDSCIWTERIYKSLLKIISTTKQLKVLTLGCNEDLSVRSRELIDTLILHHGKQLTHLGLASVKEDPENYESIHLNPIIFRQFESLVVLTLDYEHLNNILLDSLTSGTLERLVVHIHDWQYDHPGTSNESWQRFTLNNKRCGLRLNLLHAYVGVTILHSNILQPAMPLTHLRALFCESVNLRALFKLSSWYSSSLKSLVWIDSMDHDELEPPTDDYSVADSADALVLIAWRCLNLVEMVYIGHKYYQENLLAIARLRGHVLRRFEFAESNIISEDEFEFEKTKSEINEILGVNWKPFTDAELTPVLIDAVSGDSRDVIMPLVLEDAK</sequence>
<dbReference type="Proteomes" id="UP000694866">
    <property type="component" value="Unplaced"/>
</dbReference>
<accession>A0A9R1TQS3</accession>
<name>A0A0C9R9U1_9HYME</name>
<organism evidence="2">
    <name type="scientific">Fopius arisanus</name>
    <dbReference type="NCBI Taxonomy" id="64838"/>
    <lineage>
        <taxon>Eukaryota</taxon>
        <taxon>Metazoa</taxon>
        <taxon>Ecdysozoa</taxon>
        <taxon>Arthropoda</taxon>
        <taxon>Hexapoda</taxon>
        <taxon>Insecta</taxon>
        <taxon>Pterygota</taxon>
        <taxon>Neoptera</taxon>
        <taxon>Endopterygota</taxon>
        <taxon>Hymenoptera</taxon>
        <taxon>Apocrita</taxon>
        <taxon>Ichneumonoidea</taxon>
        <taxon>Braconidae</taxon>
        <taxon>Opiinae</taxon>
        <taxon>Fopius</taxon>
    </lineage>
</organism>
<dbReference type="Gene3D" id="3.80.10.10">
    <property type="entry name" value="Ribonuclease Inhibitor"/>
    <property type="match status" value="1"/>
</dbReference>
<dbReference type="SUPFAM" id="SSF81383">
    <property type="entry name" value="F-box domain"/>
    <property type="match status" value="1"/>
</dbReference>
<evidence type="ECO:0000313" key="3">
    <source>
        <dbReference type="Proteomes" id="UP000694866"/>
    </source>
</evidence>
<dbReference type="InterPro" id="IPR036047">
    <property type="entry name" value="F-box-like_dom_sf"/>
</dbReference>
<dbReference type="Pfam" id="PF12937">
    <property type="entry name" value="F-box-like"/>
    <property type="match status" value="1"/>
</dbReference>
<dbReference type="AlphaFoldDB" id="A0A0C9R9U1"/>
<dbReference type="InterPro" id="IPR032675">
    <property type="entry name" value="LRR_dom_sf"/>
</dbReference>
<gene>
    <name evidence="2" type="primary">FBXO33</name>
    <name evidence="4" type="synonym">LOC105273038</name>
    <name evidence="2" type="ORF">g.11721</name>
</gene>
<reference evidence="4" key="2">
    <citation type="submission" date="2025-04" db="UniProtKB">
        <authorList>
            <consortium name="RefSeq"/>
        </authorList>
    </citation>
    <scope>IDENTIFICATION</scope>
    <source>
        <strain evidence="4">USDA-PBARC FA_bdor</strain>
        <tissue evidence="4">Whole organism</tissue>
    </source>
</reference>
<dbReference type="Gene3D" id="1.20.1280.50">
    <property type="match status" value="1"/>
</dbReference>
<dbReference type="PROSITE" id="PS50181">
    <property type="entry name" value="FBOX"/>
    <property type="match status" value="1"/>
</dbReference>
<dbReference type="PANTHER" id="PTHR20933">
    <property type="entry name" value="F-BOX ONLY PROTEIN 33"/>
    <property type="match status" value="1"/>
</dbReference>
<dbReference type="InterPro" id="IPR001810">
    <property type="entry name" value="F-box_dom"/>
</dbReference>
<reference evidence="2" key="1">
    <citation type="submission" date="2015-01" db="EMBL/GenBank/DDBJ databases">
        <title>Transcriptome Assembly of Fopius arisanus.</title>
        <authorList>
            <person name="Geib S."/>
        </authorList>
    </citation>
    <scope>NUCLEOTIDE SEQUENCE</scope>
</reference>
<evidence type="ECO:0000313" key="2">
    <source>
        <dbReference type="EMBL" id="JAG74767.1"/>
    </source>
</evidence>
<dbReference type="GO" id="GO:0031398">
    <property type="term" value="P:positive regulation of protein ubiquitination"/>
    <property type="evidence" value="ECO:0007669"/>
    <property type="project" value="TreeGrafter"/>
</dbReference>
<evidence type="ECO:0000259" key="1">
    <source>
        <dbReference type="PROSITE" id="PS50181"/>
    </source>
</evidence>
<dbReference type="PANTHER" id="PTHR20933:SF3">
    <property type="entry name" value="F-BOX ONLY PROTEIN 33"/>
    <property type="match status" value="1"/>
</dbReference>
<keyword evidence="3" id="KW-1185">Reference proteome</keyword>
<evidence type="ECO:0000313" key="4">
    <source>
        <dbReference type="RefSeq" id="XP_011313575.1"/>
    </source>
</evidence>
<dbReference type="RefSeq" id="XP_011313575.1">
    <property type="nucleotide sequence ID" value="XM_011315273.1"/>
</dbReference>
<dbReference type="EMBL" id="GBYB01005000">
    <property type="protein sequence ID" value="JAG74767.1"/>
    <property type="molecule type" value="Transcribed_RNA"/>
</dbReference>
<dbReference type="OrthoDB" id="8757000at2759"/>
<dbReference type="CDD" id="cd22104">
    <property type="entry name" value="F-box_FBXO33"/>
    <property type="match status" value="1"/>
</dbReference>
<dbReference type="GeneID" id="105273038"/>
<protein>
    <submittedName>
        <fullName evidence="4">F-box only protein 33</fullName>
    </submittedName>
    <submittedName>
        <fullName evidence="2">FBXO33 protein</fullName>
    </submittedName>
</protein>
<dbReference type="KEGG" id="fas:105273038"/>